<feature type="coiled-coil region" evidence="1">
    <location>
        <begin position="289"/>
        <end position="359"/>
    </location>
</feature>
<dbReference type="Proteomes" id="UP001530377">
    <property type="component" value="Unassembled WGS sequence"/>
</dbReference>
<evidence type="ECO:0000256" key="2">
    <source>
        <dbReference type="SAM" id="MobiDB-lite"/>
    </source>
</evidence>
<feature type="region of interest" description="Disordered" evidence="2">
    <location>
        <begin position="28"/>
        <end position="48"/>
    </location>
</feature>
<gene>
    <name evidence="3" type="ORF">ACHAXA_010565</name>
</gene>
<feature type="coiled-coil region" evidence="1">
    <location>
        <begin position="446"/>
        <end position="473"/>
    </location>
</feature>
<organism evidence="3 4">
    <name type="scientific">Cyclostephanos tholiformis</name>
    <dbReference type="NCBI Taxonomy" id="382380"/>
    <lineage>
        <taxon>Eukaryota</taxon>
        <taxon>Sar</taxon>
        <taxon>Stramenopiles</taxon>
        <taxon>Ochrophyta</taxon>
        <taxon>Bacillariophyta</taxon>
        <taxon>Coscinodiscophyceae</taxon>
        <taxon>Thalassiosirophycidae</taxon>
        <taxon>Stephanodiscales</taxon>
        <taxon>Stephanodiscaceae</taxon>
        <taxon>Cyclostephanos</taxon>
    </lineage>
</organism>
<protein>
    <submittedName>
        <fullName evidence="3">Uncharacterized protein</fullName>
    </submittedName>
</protein>
<name>A0ABD3RE37_9STRA</name>
<dbReference type="AlphaFoldDB" id="A0ABD3RE37"/>
<proteinExistence type="predicted"/>
<feature type="compositionally biased region" description="Low complexity" evidence="2">
    <location>
        <begin position="35"/>
        <end position="48"/>
    </location>
</feature>
<reference evidence="3 4" key="1">
    <citation type="submission" date="2024-10" db="EMBL/GenBank/DDBJ databases">
        <title>Updated reference genomes for cyclostephanoid diatoms.</title>
        <authorList>
            <person name="Roberts W.R."/>
            <person name="Alverson A.J."/>
        </authorList>
    </citation>
    <scope>NUCLEOTIDE SEQUENCE [LARGE SCALE GENOMIC DNA]</scope>
    <source>
        <strain evidence="3 4">AJA228-03</strain>
    </source>
</reference>
<evidence type="ECO:0000313" key="4">
    <source>
        <dbReference type="Proteomes" id="UP001530377"/>
    </source>
</evidence>
<keyword evidence="4" id="KW-1185">Reference proteome</keyword>
<dbReference type="EMBL" id="JALLPB020000316">
    <property type="protein sequence ID" value="KAL3810607.1"/>
    <property type="molecule type" value="Genomic_DNA"/>
</dbReference>
<comment type="caution">
    <text evidence="3">The sequence shown here is derived from an EMBL/GenBank/DDBJ whole genome shotgun (WGS) entry which is preliminary data.</text>
</comment>
<accession>A0ABD3RE37</accession>
<keyword evidence="1" id="KW-0175">Coiled coil</keyword>
<sequence>MLTESLETNNVVLNAAVLELEKRQGRRRRRWRKGSSSPSDAAAADASRMASEVERLRLELREREDEISRLRRELGGVISNDAERYDDLWRKFNDLALVADSSKNDAVVARERIAKLELDLESRDGEIDRLRRAAEGCNVNSKSAEVNIAANDPQSSSPGGNLSFLLASKTPTDYRSMVRQRDLKIKSLEAVAHSSSKIIEKMKLDIERMDTEREEAEIVFAQKTDKLLEEIKTYKMQVAGFELAFRNLNDQRTSMITSSSRPSHVDDEMFDNDVNMRDEYDDGEDNDDEADLKSKNLVLQRNIEELQASASFQEDQIETLKAELVRLRVKTQLDKECALSQLSEENKIITAQRLALENQLVEINNSAGALRHSLLSNPHGNADKVSGSDPVLIAQVVMLENANKVLESSVNSLRSDMHEKIAPLLHRIEMLVEEKRIVEDEMNTKLLRQETTISKLENSLNQYRALQQAKRNRLKKKGDKINVEKSEVLT</sequence>
<evidence type="ECO:0000256" key="1">
    <source>
        <dbReference type="SAM" id="Coils"/>
    </source>
</evidence>
<evidence type="ECO:0000313" key="3">
    <source>
        <dbReference type="EMBL" id="KAL3810607.1"/>
    </source>
</evidence>